<evidence type="ECO:0000256" key="1">
    <source>
        <dbReference type="ARBA" id="ARBA00004651"/>
    </source>
</evidence>
<evidence type="ECO:0000256" key="4">
    <source>
        <dbReference type="ARBA" id="ARBA00022989"/>
    </source>
</evidence>
<comment type="subcellular location">
    <subcellularLocation>
        <location evidence="1">Cell membrane</location>
        <topology evidence="1">Multi-pass membrane protein</topology>
    </subcellularLocation>
</comment>
<comment type="caution">
    <text evidence="8">The sequence shown here is derived from an EMBL/GenBank/DDBJ whole genome shotgun (WGS) entry which is preliminary data.</text>
</comment>
<dbReference type="RefSeq" id="WP_209978110.1">
    <property type="nucleotide sequence ID" value="NZ_JAGINO010000001.1"/>
</dbReference>
<evidence type="ECO:0000313" key="9">
    <source>
        <dbReference type="Proteomes" id="UP001244552"/>
    </source>
</evidence>
<organism evidence="8 9">
    <name type="scientific">Azospirillum picis</name>
    <dbReference type="NCBI Taxonomy" id="488438"/>
    <lineage>
        <taxon>Bacteria</taxon>
        <taxon>Pseudomonadati</taxon>
        <taxon>Pseudomonadota</taxon>
        <taxon>Alphaproteobacteria</taxon>
        <taxon>Rhodospirillales</taxon>
        <taxon>Azospirillaceae</taxon>
        <taxon>Azospirillum</taxon>
    </lineage>
</organism>
<feature type="transmembrane region" description="Helical" evidence="7">
    <location>
        <begin position="272"/>
        <end position="294"/>
    </location>
</feature>
<keyword evidence="3 7" id="KW-0812">Transmembrane</keyword>
<dbReference type="PIRSF" id="PIRSF035875">
    <property type="entry name" value="RNase_BN"/>
    <property type="match status" value="1"/>
</dbReference>
<gene>
    <name evidence="8" type="ORF">QO018_000140</name>
</gene>
<feature type="transmembrane region" description="Helical" evidence="7">
    <location>
        <begin position="202"/>
        <end position="226"/>
    </location>
</feature>
<keyword evidence="4 7" id="KW-1133">Transmembrane helix</keyword>
<dbReference type="NCBIfam" id="TIGR00765">
    <property type="entry name" value="yihY_not_rbn"/>
    <property type="match status" value="1"/>
</dbReference>
<evidence type="ECO:0000256" key="2">
    <source>
        <dbReference type="ARBA" id="ARBA00022475"/>
    </source>
</evidence>
<proteinExistence type="predicted"/>
<feature type="transmembrane region" description="Helical" evidence="7">
    <location>
        <begin position="58"/>
        <end position="80"/>
    </location>
</feature>
<dbReference type="Pfam" id="PF03631">
    <property type="entry name" value="Virul_fac_BrkB"/>
    <property type="match status" value="1"/>
</dbReference>
<keyword evidence="9" id="KW-1185">Reference proteome</keyword>
<dbReference type="Proteomes" id="UP001244552">
    <property type="component" value="Unassembled WGS sequence"/>
</dbReference>
<keyword evidence="5 7" id="KW-0472">Membrane</keyword>
<name>A0ABU0MD02_9PROT</name>
<reference evidence="8 9" key="1">
    <citation type="submission" date="2023-07" db="EMBL/GenBank/DDBJ databases">
        <title>Genomic Encyclopedia of Type Strains, Phase IV (KMG-IV): sequencing the most valuable type-strain genomes for metagenomic binning, comparative biology and taxonomic classification.</title>
        <authorList>
            <person name="Goeker M."/>
        </authorList>
    </citation>
    <scope>NUCLEOTIDE SEQUENCE [LARGE SCALE GENOMIC DNA]</scope>
    <source>
        <strain evidence="8 9">DSM 19922</strain>
    </source>
</reference>
<feature type="region of interest" description="Disordered" evidence="6">
    <location>
        <begin position="303"/>
        <end position="336"/>
    </location>
</feature>
<evidence type="ECO:0000256" key="7">
    <source>
        <dbReference type="SAM" id="Phobius"/>
    </source>
</evidence>
<keyword evidence="2" id="KW-1003">Cell membrane</keyword>
<evidence type="ECO:0000313" key="8">
    <source>
        <dbReference type="EMBL" id="MDQ0531308.1"/>
    </source>
</evidence>
<sequence>MLGLSRRHHYGYRQAANDGRGRTADSPSEIPKRGWKDILLRVWDEQSKDNVSMLAAGVAYYALLAIFPAVAALVSIYGLVADPSMIENQLSQLAGLLPPESLSIIRDQANKVATAPSQGLSFGLIFGLLLTLWSASRGTNSLVNALNIAYGEKETRGFITLAALSMGLTVGGLLFVIVAMVLIVAVPAAINIVGLQDTPIGWIASLARWPILAVAIMIALAVFYRYAPDRREPQWRWVTWGSAAATVVWLLGSLGFSIYVSNFGSYNETYGSVGAVVVLLLWFNLTSYVVLLGAELNAEIEHQTARDTTDRDGGPARPMGRRDAYVADTVGERKAG</sequence>
<evidence type="ECO:0000256" key="6">
    <source>
        <dbReference type="SAM" id="MobiDB-lite"/>
    </source>
</evidence>
<dbReference type="PANTHER" id="PTHR30213:SF0">
    <property type="entry name" value="UPF0761 MEMBRANE PROTEIN YIHY"/>
    <property type="match status" value="1"/>
</dbReference>
<protein>
    <submittedName>
        <fullName evidence="8">Membrane protein</fullName>
    </submittedName>
</protein>
<accession>A0ABU0MD02</accession>
<evidence type="ECO:0000256" key="3">
    <source>
        <dbReference type="ARBA" id="ARBA00022692"/>
    </source>
</evidence>
<dbReference type="EMBL" id="JAUSVU010000001">
    <property type="protein sequence ID" value="MDQ0531308.1"/>
    <property type="molecule type" value="Genomic_DNA"/>
</dbReference>
<feature type="transmembrane region" description="Helical" evidence="7">
    <location>
        <begin position="119"/>
        <end position="136"/>
    </location>
</feature>
<feature type="transmembrane region" description="Helical" evidence="7">
    <location>
        <begin position="238"/>
        <end position="260"/>
    </location>
</feature>
<dbReference type="PANTHER" id="PTHR30213">
    <property type="entry name" value="INNER MEMBRANE PROTEIN YHJD"/>
    <property type="match status" value="1"/>
</dbReference>
<dbReference type="InterPro" id="IPR017039">
    <property type="entry name" value="Virul_fac_BrkB"/>
</dbReference>
<feature type="transmembrane region" description="Helical" evidence="7">
    <location>
        <begin position="157"/>
        <end position="190"/>
    </location>
</feature>
<evidence type="ECO:0000256" key="5">
    <source>
        <dbReference type="ARBA" id="ARBA00023136"/>
    </source>
</evidence>